<dbReference type="OrthoDB" id="2410195at2759"/>
<evidence type="ECO:0000313" key="6">
    <source>
        <dbReference type="Proteomes" id="UP000518752"/>
    </source>
</evidence>
<dbReference type="GO" id="GO:0008171">
    <property type="term" value="F:O-methyltransferase activity"/>
    <property type="evidence" value="ECO:0007669"/>
    <property type="project" value="InterPro"/>
</dbReference>
<dbReference type="InterPro" id="IPR016461">
    <property type="entry name" value="COMT-like"/>
</dbReference>
<keyword evidence="3" id="KW-0949">S-adenosyl-L-methionine</keyword>
<protein>
    <recommendedName>
        <fullName evidence="4">O-methyltransferase C-terminal domain-containing protein</fullName>
    </recommendedName>
</protein>
<evidence type="ECO:0000259" key="4">
    <source>
        <dbReference type="Pfam" id="PF00891"/>
    </source>
</evidence>
<evidence type="ECO:0000313" key="5">
    <source>
        <dbReference type="EMBL" id="KAF5342923.1"/>
    </source>
</evidence>
<keyword evidence="1" id="KW-0489">Methyltransferase</keyword>
<sequence length="227" mass="25538">MHIYYLDAYLSTSFRDISTTMSGPTEVKTLLEIINSAALDALAEYDNRGERLPGINEIMLAGTSPHEADLSIKLKKMLRTLEGACGQLCATLAPPLHTIVNIATTKFENELSRTHFCAGDFFKDSPPRELDIYYLRNIVHNWPDKEAISILRTIKTCLKPESRILILDDYVIPSIMDVGSKEPIDQAPTPMLPDFGCGSMRVHNQDLTMLFMYNSRERTVDEVKLLG</sequence>
<comment type="caution">
    <text evidence="5">The sequence shown here is derived from an EMBL/GenBank/DDBJ whole genome shotgun (WGS) entry which is preliminary data.</text>
</comment>
<evidence type="ECO:0000256" key="2">
    <source>
        <dbReference type="ARBA" id="ARBA00022679"/>
    </source>
</evidence>
<keyword evidence="2" id="KW-0808">Transferase</keyword>
<organism evidence="5 6">
    <name type="scientific">Collybiopsis confluens</name>
    <dbReference type="NCBI Taxonomy" id="2823264"/>
    <lineage>
        <taxon>Eukaryota</taxon>
        <taxon>Fungi</taxon>
        <taxon>Dikarya</taxon>
        <taxon>Basidiomycota</taxon>
        <taxon>Agaricomycotina</taxon>
        <taxon>Agaricomycetes</taxon>
        <taxon>Agaricomycetidae</taxon>
        <taxon>Agaricales</taxon>
        <taxon>Marasmiineae</taxon>
        <taxon>Omphalotaceae</taxon>
        <taxon>Collybiopsis</taxon>
    </lineage>
</organism>
<dbReference type="Pfam" id="PF00891">
    <property type="entry name" value="Methyltransf_2"/>
    <property type="match status" value="1"/>
</dbReference>
<name>A0A8H5CLC2_9AGAR</name>
<dbReference type="EMBL" id="JAACJN010000479">
    <property type="protein sequence ID" value="KAF5342923.1"/>
    <property type="molecule type" value="Genomic_DNA"/>
</dbReference>
<dbReference type="InterPro" id="IPR001077">
    <property type="entry name" value="COMT_C"/>
</dbReference>
<dbReference type="Gene3D" id="3.40.50.150">
    <property type="entry name" value="Vaccinia Virus protein VP39"/>
    <property type="match status" value="1"/>
</dbReference>
<gene>
    <name evidence="5" type="ORF">D9757_015213</name>
</gene>
<proteinExistence type="predicted"/>
<reference evidence="5 6" key="1">
    <citation type="journal article" date="2020" name="ISME J.">
        <title>Uncovering the hidden diversity of litter-decomposition mechanisms in mushroom-forming fungi.</title>
        <authorList>
            <person name="Floudas D."/>
            <person name="Bentzer J."/>
            <person name="Ahren D."/>
            <person name="Johansson T."/>
            <person name="Persson P."/>
            <person name="Tunlid A."/>
        </authorList>
    </citation>
    <scope>NUCLEOTIDE SEQUENCE [LARGE SCALE GENOMIC DNA]</scope>
    <source>
        <strain evidence="5 6">CBS 406.79</strain>
    </source>
</reference>
<dbReference type="PROSITE" id="PS51683">
    <property type="entry name" value="SAM_OMT_II"/>
    <property type="match status" value="1"/>
</dbReference>
<dbReference type="Proteomes" id="UP000518752">
    <property type="component" value="Unassembled WGS sequence"/>
</dbReference>
<dbReference type="SUPFAM" id="SSF53335">
    <property type="entry name" value="S-adenosyl-L-methionine-dependent methyltransferases"/>
    <property type="match status" value="1"/>
</dbReference>
<dbReference type="PANTHER" id="PTHR43712">
    <property type="entry name" value="PUTATIVE (AFU_ORTHOLOGUE AFUA_4G14580)-RELATED"/>
    <property type="match status" value="1"/>
</dbReference>
<dbReference type="GO" id="GO:0032259">
    <property type="term" value="P:methylation"/>
    <property type="evidence" value="ECO:0007669"/>
    <property type="project" value="UniProtKB-KW"/>
</dbReference>
<dbReference type="AlphaFoldDB" id="A0A8H5CLC2"/>
<feature type="domain" description="O-methyltransferase C-terminal" evidence="4">
    <location>
        <begin position="96"/>
        <end position="224"/>
    </location>
</feature>
<accession>A0A8H5CLC2</accession>
<dbReference type="InterPro" id="IPR029063">
    <property type="entry name" value="SAM-dependent_MTases_sf"/>
</dbReference>
<evidence type="ECO:0000256" key="1">
    <source>
        <dbReference type="ARBA" id="ARBA00022603"/>
    </source>
</evidence>
<evidence type="ECO:0000256" key="3">
    <source>
        <dbReference type="ARBA" id="ARBA00022691"/>
    </source>
</evidence>
<keyword evidence="6" id="KW-1185">Reference proteome</keyword>
<dbReference type="PANTHER" id="PTHR43712:SF2">
    <property type="entry name" value="O-METHYLTRANSFERASE CICE"/>
    <property type="match status" value="1"/>
</dbReference>